<evidence type="ECO:0000313" key="1">
    <source>
        <dbReference type="EMBL" id="APZ93297.1"/>
    </source>
</evidence>
<organism evidence="1 2">
    <name type="scientific">Fuerstiella marisgermanici</name>
    <dbReference type="NCBI Taxonomy" id="1891926"/>
    <lineage>
        <taxon>Bacteria</taxon>
        <taxon>Pseudomonadati</taxon>
        <taxon>Planctomycetota</taxon>
        <taxon>Planctomycetia</taxon>
        <taxon>Planctomycetales</taxon>
        <taxon>Planctomycetaceae</taxon>
        <taxon>Fuerstiella</taxon>
    </lineage>
</organism>
<keyword evidence="2" id="KW-1185">Reference proteome</keyword>
<name>A0A1P8WGZ9_9PLAN</name>
<reference evidence="1 2" key="1">
    <citation type="journal article" date="2016" name="Front. Microbiol.">
        <title>Fuerstia marisgermanicae gen. nov., sp. nov., an Unusual Member of the Phylum Planctomycetes from the German Wadden Sea.</title>
        <authorList>
            <person name="Kohn T."/>
            <person name="Heuer A."/>
            <person name="Jogler M."/>
            <person name="Vollmers J."/>
            <person name="Boedeker C."/>
            <person name="Bunk B."/>
            <person name="Rast P."/>
            <person name="Borchert D."/>
            <person name="Glockner I."/>
            <person name="Freese H.M."/>
            <person name="Klenk H.P."/>
            <person name="Overmann J."/>
            <person name="Kaster A.K."/>
            <person name="Rohde M."/>
            <person name="Wiegand S."/>
            <person name="Jogler C."/>
        </authorList>
    </citation>
    <scope>NUCLEOTIDE SEQUENCE [LARGE SCALE GENOMIC DNA]</scope>
    <source>
        <strain evidence="1 2">NH11</strain>
    </source>
</reference>
<protein>
    <submittedName>
        <fullName evidence="1">Uncharacterized protein</fullName>
    </submittedName>
</protein>
<dbReference type="Proteomes" id="UP000187735">
    <property type="component" value="Chromosome"/>
</dbReference>
<dbReference type="KEGG" id="fmr:Fuma_02914"/>
<dbReference type="STRING" id="1891926.Fuma_02914"/>
<dbReference type="AlphaFoldDB" id="A0A1P8WGZ9"/>
<accession>A0A1P8WGZ9</accession>
<proteinExistence type="predicted"/>
<gene>
    <name evidence="1" type="ORF">Fuma_02914</name>
</gene>
<evidence type="ECO:0000313" key="2">
    <source>
        <dbReference type="Proteomes" id="UP000187735"/>
    </source>
</evidence>
<sequence>MNSQRLNGVFSRIKSFFCRSDKPSQEDAEQAVSQLIQLGFLKYLPETAHDVVRAQLIESVRNNYLDSEWDDECVSADKRSYPADAENLAEGDVGKCLRGMRAILSTEGVSLNAVEDRFTDSHKRYEVWINGTPHLIYDLNEISMEEIWGEAFRRLIQIVNLFLEEAGSNERLFGIAGGNDGRVIFLTPTMHELLVEKGDIFDERWTPVTGDDLR</sequence>
<dbReference type="EMBL" id="CP017641">
    <property type="protein sequence ID" value="APZ93297.1"/>
    <property type="molecule type" value="Genomic_DNA"/>
</dbReference>